<reference evidence="2" key="1">
    <citation type="submission" date="2023-03" db="EMBL/GenBank/DDBJ databases">
        <title>a new species belonging to Providencia genus.</title>
        <authorList>
            <person name="Yang W."/>
            <person name="Hu F."/>
            <person name="Shen S."/>
            <person name="Ding L."/>
            <person name="Yin D."/>
        </authorList>
    </citation>
    <scope>NUCLEOTIDE SEQUENCE</scope>
    <source>
        <strain evidence="2">CRE-3FA-0001</strain>
    </source>
</reference>
<dbReference type="InterPro" id="IPR036730">
    <property type="entry name" value="P22_tailspike_N_sf"/>
</dbReference>
<dbReference type="Proteomes" id="UP001156701">
    <property type="component" value="Unassembled WGS sequence"/>
</dbReference>
<feature type="domain" description="Bacteriophage P22 tailspike N-terminal" evidence="1">
    <location>
        <begin position="1"/>
        <end position="113"/>
    </location>
</feature>
<dbReference type="AlphaFoldDB" id="A0AA42FJU3"/>
<dbReference type="EMBL" id="JARRYG010000008">
    <property type="protein sequence ID" value="MDG4696421.1"/>
    <property type="molecule type" value="Genomic_DNA"/>
</dbReference>
<evidence type="ECO:0000313" key="2">
    <source>
        <dbReference type="EMBL" id="MDG4696421.1"/>
    </source>
</evidence>
<evidence type="ECO:0000313" key="3">
    <source>
        <dbReference type="Proteomes" id="UP001156701"/>
    </source>
</evidence>
<organism evidence="2 3">
    <name type="scientific">Providencia huashanensis</name>
    <dbReference type="NCBI Taxonomy" id="3037798"/>
    <lineage>
        <taxon>Bacteria</taxon>
        <taxon>Pseudomonadati</taxon>
        <taxon>Pseudomonadota</taxon>
        <taxon>Gammaproteobacteria</taxon>
        <taxon>Enterobacterales</taxon>
        <taxon>Morganellaceae</taxon>
        <taxon>Providencia</taxon>
    </lineage>
</organism>
<dbReference type="InterPro" id="IPR011050">
    <property type="entry name" value="Pectin_lyase_fold/virulence"/>
</dbReference>
<proteinExistence type="predicted"/>
<protein>
    <submittedName>
        <fullName evidence="2">Phage head-binding domain-containing protein</fullName>
    </submittedName>
</protein>
<dbReference type="SUPFAM" id="SSF51126">
    <property type="entry name" value="Pectin lyase-like"/>
    <property type="match status" value="1"/>
</dbReference>
<dbReference type="Gene3D" id="2.170.14.10">
    <property type="entry name" value="Phage P22 tailspike-like, N-terminal domain"/>
    <property type="match status" value="1"/>
</dbReference>
<dbReference type="InterPro" id="IPR009093">
    <property type="entry name" value="P22_tailspike_N"/>
</dbReference>
<accession>A0AA42FJU3</accession>
<dbReference type="SUPFAM" id="SSF51327">
    <property type="entry name" value="Head-binding domain of phage P22 tailspike protein"/>
    <property type="match status" value="1"/>
</dbReference>
<evidence type="ECO:0000259" key="1">
    <source>
        <dbReference type="Pfam" id="PF09008"/>
    </source>
</evidence>
<gene>
    <name evidence="2" type="ORF">P7V44_09235</name>
</gene>
<dbReference type="Pfam" id="PF09008">
    <property type="entry name" value="Head_binding"/>
    <property type="match status" value="1"/>
</dbReference>
<comment type="caution">
    <text evidence="2">The sequence shown here is derived from an EMBL/GenBank/DDBJ whole genome shotgun (WGS) entry which is preliminary data.</text>
</comment>
<sequence>MSDIIPNVVVSMPSQQFTLARKFQAASNGKIYIGQIDKDPTIPENQIQVYLENEDGSTIPVAQPLIINQAGFPVYNGQIAKFVTVEGHSMAVYDSYGAQQFYYPNVLKYDPDRLRYELSQNHGSDLIGINNDTLTQYLAKRFIYLDDILPAKDGSFDCSVALNSAIKRCSGLGVTLIGNPKSIYRFDDTIDFTGSNGVYVDFNYATLQDNVQYIIPEAGKRGKHTILFYDGFNNKIKNVTYVCLPTRGNSDDLSIPTCLMWVGGQYLGAKLTSDIEIKNIRIQSSIKYGMIIAAAGELNGIDIKNIFVNGGEWKYGCNFEYGLRPSDPSVDQGMDNGRHPYNITVDNFSGQNLPECAGFLRLASCYNAKFTNCNTFNVKSEVHVYSGDRGISRFSQNVILENCKFKNDESTSYENYQCSVLSVNKDGSTGEILPSWTNYSHMITFRSCEFWNNRVRNSVGIRFYGNKGKVCFEQCIIRDSYYATSIGPSQNPDYTTLNGLKFSSCKFIDNNQDFRIVNSKGVTFEYCSFLRERDSNIPMGHILSGGKNTVINKCDFTNSANQQASLILIDSSEATGTIITDNEFTVPDILNVAIKSLSPLKGGGNTTNGRLVDRTSNDTFGIEGQTETMFINADVYQTPVLDVKKASHYIVTGRFELSSIFRGTNGDVVVLRGTTLAANLRIVHNLSGSEVHNRILLKDGASKTYLGNSFAVTLMQFDNGWFEM</sequence>
<dbReference type="RefSeq" id="WP_278030745.1">
    <property type="nucleotide sequence ID" value="NZ_JARRYG010000008.1"/>
</dbReference>
<name>A0AA42FJU3_9GAMM</name>